<reference evidence="1" key="1">
    <citation type="submission" date="2018-04" db="EMBL/GenBank/DDBJ databases">
        <title>Whole genome sequencing of Hypsizygus marmoreus.</title>
        <authorList>
            <person name="Choi I.-G."/>
            <person name="Min B."/>
            <person name="Kim J.-G."/>
            <person name="Kim S."/>
            <person name="Oh Y.-L."/>
            <person name="Kong W.-S."/>
            <person name="Park H."/>
            <person name="Jeong J."/>
            <person name="Song E.-S."/>
        </authorList>
    </citation>
    <scope>NUCLEOTIDE SEQUENCE [LARGE SCALE GENOMIC DNA]</scope>
    <source>
        <strain evidence="1">51987-8</strain>
    </source>
</reference>
<name>A0A369JUD9_HYPMA</name>
<proteinExistence type="predicted"/>
<sequence>MPSFQGPSQIQVIADTVSALAGPRVDASDIEWAAQLPAGKKLVQWLADQCLNDHVENAALRTIALEHEEVQILKHAGGSESSTTMDTIQAPLTYVTPSRLHKHAEHVDAETQLLEAETALVKSRIRQTKKAAQSSAATIKSLQAAIEREDAAISQAQDRLTELSILVDTTLLSAADTALSLLDTLVGTTYPDGPTSPNVESGGVHQSLAAATSSLTTLAALRSSITSHHTAQIETLRTEFSATDRTHPSSEYVERRVLPSREQLAVDATLLQHSITDLFNGNSLRERAYEIELQRIYNTLATEGDGNVVFDEVGAGESGPGDNCPFDVRLELEKAWALDRARLLDFEGEILDATIDAYTGKLIPGLTKLHTGLMAHERDVRIAESWVGALGLELEGVREDVERAEVNGPINTKCGVKTVPEGEDELEEKLKERLLRFEREQTTSRRGEPLVIINRDDIIQELQHIREGVEKGVEGGWRAHKVLMETLSTLSAIHHPLLTSIYRNSPLNTSPPFASSPQIARLESEANHAASVLGAALGKDGIGEEVEKVMENSRTKRKLGAFVDRWCLDSGSDVPRP</sequence>
<evidence type="ECO:0000313" key="2">
    <source>
        <dbReference type="Proteomes" id="UP000076154"/>
    </source>
</evidence>
<keyword evidence="2" id="KW-1185">Reference proteome</keyword>
<comment type="caution">
    <text evidence="1">The sequence shown here is derived from an EMBL/GenBank/DDBJ whole genome shotgun (WGS) entry which is preliminary data.</text>
</comment>
<dbReference type="InParanoid" id="A0A369JUD9"/>
<protein>
    <submittedName>
        <fullName evidence="1">Uncharacterized protein</fullName>
    </submittedName>
</protein>
<organism evidence="1 2">
    <name type="scientific">Hypsizygus marmoreus</name>
    <name type="common">White beech mushroom</name>
    <name type="synonym">Agaricus marmoreus</name>
    <dbReference type="NCBI Taxonomy" id="39966"/>
    <lineage>
        <taxon>Eukaryota</taxon>
        <taxon>Fungi</taxon>
        <taxon>Dikarya</taxon>
        <taxon>Basidiomycota</taxon>
        <taxon>Agaricomycotina</taxon>
        <taxon>Agaricomycetes</taxon>
        <taxon>Agaricomycetidae</taxon>
        <taxon>Agaricales</taxon>
        <taxon>Tricholomatineae</taxon>
        <taxon>Lyophyllaceae</taxon>
        <taxon>Hypsizygus</taxon>
    </lineage>
</organism>
<dbReference type="EMBL" id="LUEZ02000041">
    <property type="protein sequence ID" value="RDB24972.1"/>
    <property type="molecule type" value="Genomic_DNA"/>
</dbReference>
<dbReference type="Proteomes" id="UP000076154">
    <property type="component" value="Unassembled WGS sequence"/>
</dbReference>
<gene>
    <name evidence="1" type="ORF">Hypma_007394</name>
</gene>
<dbReference type="OrthoDB" id="2754287at2759"/>
<accession>A0A369JUD9</accession>
<evidence type="ECO:0000313" key="1">
    <source>
        <dbReference type="EMBL" id="RDB24972.1"/>
    </source>
</evidence>
<dbReference type="AlphaFoldDB" id="A0A369JUD9"/>